<name>A0A1F8DQK2_9BACT</name>
<sequence length="143" mass="15170">MKALLYGTCAAVVLLGIYFLVLSLVSNWDYAIGQFSHYWYFIAGLAAGFGVQIGLYTYLRKGIAGMGGGGKALGVTGTTSTAAMISCCAHYLANILPVLGAVGIVTFVTQYQAELFWVGILFNAAGIAFIGNKIIRFKKHAVS</sequence>
<protein>
    <submittedName>
        <fullName evidence="2">Uncharacterized protein</fullName>
    </submittedName>
</protein>
<feature type="transmembrane region" description="Helical" evidence="1">
    <location>
        <begin position="115"/>
        <end position="135"/>
    </location>
</feature>
<evidence type="ECO:0000313" key="3">
    <source>
        <dbReference type="Proteomes" id="UP000177029"/>
    </source>
</evidence>
<evidence type="ECO:0000256" key="1">
    <source>
        <dbReference type="SAM" id="Phobius"/>
    </source>
</evidence>
<comment type="caution">
    <text evidence="2">The sequence shown here is derived from an EMBL/GenBank/DDBJ whole genome shotgun (WGS) entry which is preliminary data.</text>
</comment>
<reference evidence="2 3" key="1">
    <citation type="journal article" date="2016" name="Nat. Commun.">
        <title>Thousands of microbial genomes shed light on interconnected biogeochemical processes in an aquifer system.</title>
        <authorList>
            <person name="Anantharaman K."/>
            <person name="Brown C.T."/>
            <person name="Hug L.A."/>
            <person name="Sharon I."/>
            <person name="Castelle C.J."/>
            <person name="Probst A.J."/>
            <person name="Thomas B.C."/>
            <person name="Singh A."/>
            <person name="Wilkins M.J."/>
            <person name="Karaoz U."/>
            <person name="Brodie E.L."/>
            <person name="Williams K.H."/>
            <person name="Hubbard S.S."/>
            <person name="Banfield J.F."/>
        </authorList>
    </citation>
    <scope>NUCLEOTIDE SEQUENCE [LARGE SCALE GENOMIC DNA]</scope>
</reference>
<keyword evidence="1" id="KW-0472">Membrane</keyword>
<gene>
    <name evidence="2" type="ORF">A2755_01745</name>
</gene>
<dbReference type="Proteomes" id="UP000177029">
    <property type="component" value="Unassembled WGS sequence"/>
</dbReference>
<feature type="transmembrane region" description="Helical" evidence="1">
    <location>
        <begin position="38"/>
        <end position="59"/>
    </location>
</feature>
<keyword evidence="1" id="KW-0812">Transmembrane</keyword>
<feature type="transmembrane region" description="Helical" evidence="1">
    <location>
        <begin position="5"/>
        <end position="26"/>
    </location>
</feature>
<proteinExistence type="predicted"/>
<keyword evidence="1" id="KW-1133">Transmembrane helix</keyword>
<evidence type="ECO:0000313" key="2">
    <source>
        <dbReference type="EMBL" id="OGM90907.1"/>
    </source>
</evidence>
<organism evidence="2 3">
    <name type="scientific">Candidatus Wolfebacteria bacterium RIFCSPHIGHO2_01_FULL_48_22</name>
    <dbReference type="NCBI Taxonomy" id="1802555"/>
    <lineage>
        <taxon>Bacteria</taxon>
        <taxon>Candidatus Wolfeibacteriota</taxon>
    </lineage>
</organism>
<dbReference type="STRING" id="1802555.A2755_01745"/>
<dbReference type="EMBL" id="MGIP01000014">
    <property type="protein sequence ID" value="OGM90907.1"/>
    <property type="molecule type" value="Genomic_DNA"/>
</dbReference>
<accession>A0A1F8DQK2</accession>
<feature type="transmembrane region" description="Helical" evidence="1">
    <location>
        <begin position="91"/>
        <end position="109"/>
    </location>
</feature>
<dbReference type="AlphaFoldDB" id="A0A1F8DQK2"/>